<gene>
    <name evidence="3" type="ordered locus">Metin_1214</name>
</gene>
<dbReference type="PANTHER" id="PTHR47618:SF1">
    <property type="entry name" value="BIFUNCTIONAL OLIGORIBONUCLEASE AND PAP PHOSPHATASE NRNA"/>
    <property type="match status" value="1"/>
</dbReference>
<dbReference type="OrthoDB" id="350705at2157"/>
<dbReference type="RefSeq" id="WP_013100612.1">
    <property type="nucleotide sequence ID" value="NC_014122.1"/>
</dbReference>
<dbReference type="Gene3D" id="3.90.1640.10">
    <property type="entry name" value="inorganic pyrophosphatase (n-terminal core)"/>
    <property type="match status" value="1"/>
</dbReference>
<dbReference type="KEGG" id="mif:Metin_1214"/>
<proteinExistence type="predicted"/>
<dbReference type="Pfam" id="PF01368">
    <property type="entry name" value="DHH"/>
    <property type="match status" value="1"/>
</dbReference>
<evidence type="ECO:0000313" key="4">
    <source>
        <dbReference type="Proteomes" id="UP000002061"/>
    </source>
</evidence>
<evidence type="ECO:0000259" key="2">
    <source>
        <dbReference type="Pfam" id="PF02272"/>
    </source>
</evidence>
<dbReference type="PANTHER" id="PTHR47618">
    <property type="entry name" value="BIFUNCTIONAL OLIGORIBONUCLEASE AND PAP PHOSPHATASE NRNA"/>
    <property type="match status" value="1"/>
</dbReference>
<dbReference type="InterPro" id="IPR038763">
    <property type="entry name" value="DHH_sf"/>
</dbReference>
<dbReference type="EMBL" id="CP002009">
    <property type="protein sequence ID" value="ADG13867.1"/>
    <property type="molecule type" value="Genomic_DNA"/>
</dbReference>
<protein>
    <submittedName>
        <fullName evidence="3">Phosphoesterase RecJ domain protein</fullName>
    </submittedName>
</protein>
<dbReference type="Gene3D" id="3.10.310.30">
    <property type="match status" value="1"/>
</dbReference>
<feature type="domain" description="DDH" evidence="1">
    <location>
        <begin position="13"/>
        <end position="153"/>
    </location>
</feature>
<dbReference type="Pfam" id="PF02272">
    <property type="entry name" value="DHHA1"/>
    <property type="match status" value="1"/>
</dbReference>
<dbReference type="InterPro" id="IPR003156">
    <property type="entry name" value="DHHA1_dom"/>
</dbReference>
<dbReference type="AlphaFoldDB" id="D5VTG4"/>
<dbReference type="GO" id="GO:0003676">
    <property type="term" value="F:nucleic acid binding"/>
    <property type="evidence" value="ECO:0007669"/>
    <property type="project" value="InterPro"/>
</dbReference>
<dbReference type="Proteomes" id="UP000002061">
    <property type="component" value="Chromosome"/>
</dbReference>
<dbReference type="InterPro" id="IPR051319">
    <property type="entry name" value="Oligoribo/pAp-PDE_c-di-AMP_PDE"/>
</dbReference>
<evidence type="ECO:0000313" key="3">
    <source>
        <dbReference type="EMBL" id="ADG13867.1"/>
    </source>
</evidence>
<keyword evidence="4" id="KW-1185">Reference proteome</keyword>
<reference evidence="3" key="1">
    <citation type="submission" date="2010-04" db="EMBL/GenBank/DDBJ databases">
        <title>Complete sequence of Methanocaldococcus infernus ME.</title>
        <authorList>
            <consortium name="US DOE Joint Genome Institute"/>
            <person name="Lucas S."/>
            <person name="Copeland A."/>
            <person name="Lapidus A."/>
            <person name="Cheng J.-F."/>
            <person name="Bruce D."/>
            <person name="Goodwin L."/>
            <person name="Pitluck S."/>
            <person name="Munk A.C."/>
            <person name="Detter J.C."/>
            <person name="Han C."/>
            <person name="Tapia R."/>
            <person name="Land M."/>
            <person name="Hauser L."/>
            <person name="Kyrpides N."/>
            <person name="Mikhailova N."/>
            <person name="Sieprawska-Lupa M."/>
            <person name="Whitman W.B."/>
            <person name="Woyke T."/>
        </authorList>
    </citation>
    <scope>NUCLEOTIDE SEQUENCE [LARGE SCALE GENOMIC DNA]</scope>
    <source>
        <strain evidence="3">ME</strain>
    </source>
</reference>
<dbReference type="SUPFAM" id="SSF64182">
    <property type="entry name" value="DHH phosphoesterases"/>
    <property type="match status" value="1"/>
</dbReference>
<accession>D5VTG4</accession>
<evidence type="ECO:0000259" key="1">
    <source>
        <dbReference type="Pfam" id="PF01368"/>
    </source>
</evidence>
<dbReference type="eggNOG" id="arCOG01565">
    <property type="taxonomic scope" value="Archaea"/>
</dbReference>
<dbReference type="InterPro" id="IPR001667">
    <property type="entry name" value="DDH_dom"/>
</dbReference>
<dbReference type="STRING" id="573063.Metin_1214"/>
<sequence>MELLNYLNRDSYTILCHHNADPDAIASAIALKYLINKYNPNADCKIYADSISKVSKNVLNEINEAIFVESYPKLSDTVFIVDTSSINQLKVNEEELKKREVILIDHHKRTDLADMCKLAIIKEYPSTSEILVDIFRELNIYPPKPVRIALLCGIVYDTKHLKLANAQTFERISYLLKDISFNKILGMLNLESDYSKRTAHLKACSRMVLKEFDGLNIALSHVSSHEASCAKTLVSIGADLAFVVAVRKKEGEIRVSARCRKNVSRYIHLGELMEKIAKKLNGSGGGHSEAGGLNAPYDKKKKKEEVIKEVLNLCYKTFVEEYKKALK</sequence>
<feature type="domain" description="DHHA1" evidence="2">
    <location>
        <begin position="230"/>
        <end position="311"/>
    </location>
</feature>
<organism evidence="3 4">
    <name type="scientific">Methanocaldococcus infernus (strain DSM 11812 / JCM 15783 / ME)</name>
    <dbReference type="NCBI Taxonomy" id="573063"/>
    <lineage>
        <taxon>Archaea</taxon>
        <taxon>Methanobacteriati</taxon>
        <taxon>Methanobacteriota</taxon>
        <taxon>Methanomada group</taxon>
        <taxon>Methanococci</taxon>
        <taxon>Methanococcales</taxon>
        <taxon>Methanocaldococcaceae</taxon>
        <taxon>Methanocaldococcus</taxon>
    </lineage>
</organism>
<name>D5VTG4_METIM</name>
<dbReference type="GeneID" id="9132233"/>
<dbReference type="HOGENOM" id="CLU_070736_0_0_2"/>